<dbReference type="Proteomes" id="UP000014500">
    <property type="component" value="Unassembled WGS sequence"/>
</dbReference>
<dbReference type="GO" id="GO:0003712">
    <property type="term" value="F:transcription coregulator activity"/>
    <property type="evidence" value="ECO:0007669"/>
    <property type="project" value="TreeGrafter"/>
</dbReference>
<dbReference type="PhylomeDB" id="T1JEP9"/>
<evidence type="ECO:0000256" key="7">
    <source>
        <dbReference type="ARBA" id="ARBA00023242"/>
    </source>
</evidence>
<dbReference type="GO" id="GO:0060261">
    <property type="term" value="P:positive regulation of transcription initiation by RNA polymerase II"/>
    <property type="evidence" value="ECO:0007669"/>
    <property type="project" value="TreeGrafter"/>
</dbReference>
<feature type="region of interest" description="Disordered" evidence="9">
    <location>
        <begin position="840"/>
        <end position="861"/>
    </location>
</feature>
<evidence type="ECO:0000256" key="1">
    <source>
        <dbReference type="ARBA" id="ARBA00004123"/>
    </source>
</evidence>
<evidence type="ECO:0000256" key="3">
    <source>
        <dbReference type="ARBA" id="ARBA00019693"/>
    </source>
</evidence>
<accession>T1JEP9</accession>
<reference evidence="11" key="1">
    <citation type="submission" date="2011-05" db="EMBL/GenBank/DDBJ databases">
        <authorList>
            <person name="Richards S.R."/>
            <person name="Qu J."/>
            <person name="Jiang H."/>
            <person name="Jhangiani S.N."/>
            <person name="Agravi P."/>
            <person name="Goodspeed R."/>
            <person name="Gross S."/>
            <person name="Mandapat C."/>
            <person name="Jackson L."/>
            <person name="Mathew T."/>
            <person name="Pu L."/>
            <person name="Thornton R."/>
            <person name="Saada N."/>
            <person name="Wilczek-Boney K.B."/>
            <person name="Lee S."/>
            <person name="Kovar C."/>
            <person name="Wu Y."/>
            <person name="Scherer S.E."/>
            <person name="Worley K.C."/>
            <person name="Muzny D.M."/>
            <person name="Gibbs R."/>
        </authorList>
    </citation>
    <scope>NUCLEOTIDE SEQUENCE</scope>
    <source>
        <strain evidence="11">Brora</strain>
    </source>
</reference>
<evidence type="ECO:0000256" key="6">
    <source>
        <dbReference type="ARBA" id="ARBA00023163"/>
    </source>
</evidence>
<evidence type="ECO:0000256" key="4">
    <source>
        <dbReference type="ARBA" id="ARBA00023015"/>
    </source>
</evidence>
<dbReference type="InterPro" id="IPR021429">
    <property type="entry name" value="Mediator_Med24"/>
</dbReference>
<organism evidence="10 11">
    <name type="scientific">Strigamia maritima</name>
    <name type="common">European centipede</name>
    <name type="synonym">Geophilus maritimus</name>
    <dbReference type="NCBI Taxonomy" id="126957"/>
    <lineage>
        <taxon>Eukaryota</taxon>
        <taxon>Metazoa</taxon>
        <taxon>Ecdysozoa</taxon>
        <taxon>Arthropoda</taxon>
        <taxon>Myriapoda</taxon>
        <taxon>Chilopoda</taxon>
        <taxon>Pleurostigmophora</taxon>
        <taxon>Geophilomorpha</taxon>
        <taxon>Linotaeniidae</taxon>
        <taxon>Strigamia</taxon>
    </lineage>
</organism>
<dbReference type="STRING" id="126957.T1JEP9"/>
<keyword evidence="11" id="KW-1185">Reference proteome</keyword>
<reference evidence="10" key="2">
    <citation type="submission" date="2015-02" db="UniProtKB">
        <authorList>
            <consortium name="EnsemblMetazoa"/>
        </authorList>
    </citation>
    <scope>IDENTIFICATION</scope>
</reference>
<protein>
    <recommendedName>
        <fullName evidence="3">Mediator of RNA polymerase II transcription subunit 24</fullName>
    </recommendedName>
    <alternativeName>
        <fullName evidence="8">Mediator complex subunit 24</fullName>
    </alternativeName>
</protein>
<dbReference type="AlphaFoldDB" id="T1JEP9"/>
<evidence type="ECO:0000313" key="11">
    <source>
        <dbReference type="Proteomes" id="UP000014500"/>
    </source>
</evidence>
<dbReference type="EMBL" id="JH432127">
    <property type="status" value="NOT_ANNOTATED_CDS"/>
    <property type="molecule type" value="Genomic_DNA"/>
</dbReference>
<evidence type="ECO:0000256" key="8">
    <source>
        <dbReference type="ARBA" id="ARBA00031960"/>
    </source>
</evidence>
<comment type="similarity">
    <text evidence="2">Belongs to the Mediator complex subunit 24 family.</text>
</comment>
<dbReference type="PANTHER" id="PTHR12898:SF1">
    <property type="entry name" value="MEDIATOR OF RNA POLYMERASE II TRANSCRIPTION SUBUNIT 24"/>
    <property type="match status" value="1"/>
</dbReference>
<evidence type="ECO:0000313" key="10">
    <source>
        <dbReference type="EnsemblMetazoa" id="SMAR012301-PA"/>
    </source>
</evidence>
<sequence>MLDTSKTSSIKSLLLRAWRERWSDLQWGIYIKQVLPRGVSGDVYNLADCILQQALIGPGPNLLVLSYLKQCLSSKVVSYGAVLQSISKYQLFSKPHCILSLMDFLKSIQRRISCHGNADDCLSLCVSMLNCVHWLYSCNLQSMQKLAELKQSPEHSSIIDKSCELLKLFMDSNFVKALLYIGKHEDQSVYNQVLQKCVETEAPLTQMQGSVVPKDTIDHVIKAVNTLDSVSVVSISPTFASTLISSLNGLLALDAVLNPTSDVQALVDQIMLLQRMQNLSWPVVYCEMIRACLMGLTDGSSANDDLKWSSFTFLKASLPQIIVKLHLNPTDLEDGLQLLLNYTPLLDLADIKCNNDCIQFLLNEVFMKTGLLNEAQAKKLLQRRQTESNKVAHRSPEQQKAQPSNPDLILRAESTVASILKTLDADYSKNQDALLGVLCHMMSGKSFELILAAAAATGKLQSFVVKLIKFNEFSKQIIGEGSKASQTRALLFDITFLMLCHIAQQYGIEVVTSNGETKDSFFEQWASESLAEGGKYKSPDLILQHSEPSKVDILLSQFNNSDGDFKTSLVKWHEVCINAPAAIKEILLAWEHGCIPTENVRLILENVKSRVCCLPVCISAWLCSYMNIIHHDHRIKPMSILQEFLKPPSATDQTNSDTSSTQGSQDAANMYYKERAGLMIAIVKRMFYDVHPPTLNPNKMKLLVHPYILVSRTPISQLLESEFSALHTQGWLDLKYIHALEGLLTVGGPEWFVRTLVQLGLNYVYNPELQWSVNLLFAIFQLDIEACTLALLTCILPSYLQNMNRMEALTEPYASALAKLTVMCIYSGLQAKLSQKAVAGGRKKSSKKMRRDQEDNFDLSESGRSSKYRRVMSDVDMLELDDAPMGLLLTASSQSNINMAEPLNKAIDELFRLFGVIANDHNLSPRTHFVFLFLQQTVVCGKSHMRMILQFMQINLVSKMMKCLPDLFSTELVLSLCDTQTAVGRKAMAKMLCQLFNYRATQRTNGHVSE</sequence>
<feature type="region of interest" description="Disordered" evidence="9">
    <location>
        <begin position="383"/>
        <end position="405"/>
    </location>
</feature>
<feature type="compositionally biased region" description="Basic residues" evidence="9">
    <location>
        <begin position="841"/>
        <end position="850"/>
    </location>
</feature>
<dbReference type="eggNOG" id="ENOG502QPJD">
    <property type="taxonomic scope" value="Eukaryota"/>
</dbReference>
<evidence type="ECO:0000256" key="9">
    <source>
        <dbReference type="SAM" id="MobiDB-lite"/>
    </source>
</evidence>
<keyword evidence="7" id="KW-0539">Nucleus</keyword>
<keyword evidence="4" id="KW-0805">Transcription regulation</keyword>
<keyword evidence="5" id="KW-0010">Activator</keyword>
<dbReference type="GO" id="GO:0016592">
    <property type="term" value="C:mediator complex"/>
    <property type="evidence" value="ECO:0007669"/>
    <property type="project" value="InterPro"/>
</dbReference>
<evidence type="ECO:0000256" key="2">
    <source>
        <dbReference type="ARBA" id="ARBA00007864"/>
    </source>
</evidence>
<dbReference type="Pfam" id="PF11277">
    <property type="entry name" value="Med24_N"/>
    <property type="match status" value="1"/>
</dbReference>
<name>T1JEP9_STRMM</name>
<proteinExistence type="inferred from homology"/>
<dbReference type="OMA" id="RWSDSQW"/>
<dbReference type="PANTHER" id="PTHR12898">
    <property type="entry name" value="MEDIATOR OF RNA POLYMERASE II TRANSCRIPTION SUBUNIT 24"/>
    <property type="match status" value="1"/>
</dbReference>
<evidence type="ECO:0000256" key="5">
    <source>
        <dbReference type="ARBA" id="ARBA00023159"/>
    </source>
</evidence>
<keyword evidence="6" id="KW-0804">Transcription</keyword>
<comment type="subcellular location">
    <subcellularLocation>
        <location evidence="1">Nucleus</location>
    </subcellularLocation>
</comment>
<dbReference type="HOGENOM" id="CLU_007484_0_0_1"/>
<dbReference type="EnsemblMetazoa" id="SMAR012301-RA">
    <property type="protein sequence ID" value="SMAR012301-PA"/>
    <property type="gene ID" value="SMAR012301"/>
</dbReference>